<name>A0ABS8AZ26_9BACT</name>
<organism evidence="1 2">
    <name type="scientific">Hymenobacter lucidus</name>
    <dbReference type="NCBI Taxonomy" id="2880930"/>
    <lineage>
        <taxon>Bacteria</taxon>
        <taxon>Pseudomonadati</taxon>
        <taxon>Bacteroidota</taxon>
        <taxon>Cytophagia</taxon>
        <taxon>Cytophagales</taxon>
        <taxon>Hymenobacteraceae</taxon>
        <taxon>Hymenobacter</taxon>
    </lineage>
</organism>
<proteinExistence type="predicted"/>
<dbReference type="RefSeq" id="WP_226180518.1">
    <property type="nucleotide sequence ID" value="NZ_JAJADR010000014.1"/>
</dbReference>
<protein>
    <submittedName>
        <fullName evidence="1">Uncharacterized protein</fullName>
    </submittedName>
</protein>
<sequence>MPTLTYASAGFNTAKYPRCTSENTVIVYWSNLVWAAITAGKAGASEINQHKEYSRHERLMRLHMIKMNWKESAKGEFQQTDLYKALDGSEKTAISYFMGLTMAKYLSGHCLTVPWVLHYDSYLKSHGQKLKGTRPDLIGMNPQKEWFVLEAKGRSNAIESGLMESALEQACRAQPINIKNYVPIACISYTKGAGILHATWEDPEGESNDEGYTIDPLDFLQHYYEPLRSLIDSNSQGAEVETHGNREYITRYFPDLDVRIGLLNEIDSYFLEQSGWYAVLTERLPKLRRILGQEPVENGRDRFIGPDGVLIWLGTTWSAENMLKEPSQRSFS</sequence>
<reference evidence="1" key="1">
    <citation type="submission" date="2021-10" db="EMBL/GenBank/DDBJ databases">
        <authorList>
            <person name="Dean J.D."/>
            <person name="Kim M.K."/>
            <person name="Newey C.N."/>
            <person name="Stoker T.S."/>
            <person name="Thompson D.W."/>
            <person name="Grose J.H."/>
        </authorList>
    </citation>
    <scope>NUCLEOTIDE SEQUENCE</scope>
    <source>
        <strain evidence="1">BT178</strain>
    </source>
</reference>
<keyword evidence="2" id="KW-1185">Reference proteome</keyword>
<evidence type="ECO:0000313" key="2">
    <source>
        <dbReference type="Proteomes" id="UP001165296"/>
    </source>
</evidence>
<accession>A0ABS8AZ26</accession>
<dbReference type="Proteomes" id="UP001165296">
    <property type="component" value="Unassembled WGS sequence"/>
</dbReference>
<comment type="caution">
    <text evidence="1">The sequence shown here is derived from an EMBL/GenBank/DDBJ whole genome shotgun (WGS) entry which is preliminary data.</text>
</comment>
<evidence type="ECO:0000313" key="1">
    <source>
        <dbReference type="EMBL" id="MCB2411042.1"/>
    </source>
</evidence>
<dbReference type="EMBL" id="JAJADR010000014">
    <property type="protein sequence ID" value="MCB2411042.1"/>
    <property type="molecule type" value="Genomic_DNA"/>
</dbReference>
<gene>
    <name evidence="1" type="ORF">LGH74_23850</name>
</gene>